<dbReference type="InterPro" id="IPR011006">
    <property type="entry name" value="CheY-like_superfamily"/>
</dbReference>
<evidence type="ECO:0000256" key="2">
    <source>
        <dbReference type="ARBA" id="ARBA00023012"/>
    </source>
</evidence>
<reference evidence="9" key="1">
    <citation type="journal article" date="2020" name="mSystems">
        <title>Genome- and Community-Level Interaction Insights into Carbon Utilization and Element Cycling Functions of Hydrothermarchaeota in Hydrothermal Sediment.</title>
        <authorList>
            <person name="Zhou Z."/>
            <person name="Liu Y."/>
            <person name="Xu W."/>
            <person name="Pan J."/>
            <person name="Luo Z.H."/>
            <person name="Li M."/>
        </authorList>
    </citation>
    <scope>NUCLEOTIDE SEQUENCE [LARGE SCALE GENOMIC DNA]</scope>
    <source>
        <strain evidence="9">HyVt-527</strain>
    </source>
</reference>
<evidence type="ECO:0000256" key="4">
    <source>
        <dbReference type="ARBA" id="ARBA00023125"/>
    </source>
</evidence>
<dbReference type="InterPro" id="IPR039420">
    <property type="entry name" value="WalR-like"/>
</dbReference>
<evidence type="ECO:0000256" key="5">
    <source>
        <dbReference type="ARBA" id="ARBA00023163"/>
    </source>
</evidence>
<evidence type="ECO:0000256" key="7">
    <source>
        <dbReference type="SAM" id="Phobius"/>
    </source>
</evidence>
<keyword evidence="1 6" id="KW-0597">Phosphoprotein</keyword>
<feature type="transmembrane region" description="Helical" evidence="7">
    <location>
        <begin position="6"/>
        <end position="24"/>
    </location>
</feature>
<dbReference type="EMBL" id="DROD01000630">
    <property type="protein sequence ID" value="HHJ53505.1"/>
    <property type="molecule type" value="Genomic_DNA"/>
</dbReference>
<feature type="modified residue" description="4-aspartylphosphate" evidence="6">
    <location>
        <position position="115"/>
    </location>
</feature>
<dbReference type="AlphaFoldDB" id="A0A7V5UFM3"/>
<evidence type="ECO:0000256" key="1">
    <source>
        <dbReference type="ARBA" id="ARBA00022553"/>
    </source>
</evidence>
<protein>
    <submittedName>
        <fullName evidence="9">Response regulator</fullName>
    </submittedName>
</protein>
<proteinExistence type="predicted"/>
<dbReference type="InterPro" id="IPR011053">
    <property type="entry name" value="Single_hybrid_motif"/>
</dbReference>
<dbReference type="PROSITE" id="PS50110">
    <property type="entry name" value="RESPONSE_REGULATORY"/>
    <property type="match status" value="1"/>
</dbReference>
<evidence type="ECO:0000256" key="3">
    <source>
        <dbReference type="ARBA" id="ARBA00023015"/>
    </source>
</evidence>
<dbReference type="GO" id="GO:0005829">
    <property type="term" value="C:cytosol"/>
    <property type="evidence" value="ECO:0007669"/>
    <property type="project" value="TreeGrafter"/>
</dbReference>
<keyword evidence="5" id="KW-0804">Transcription</keyword>
<evidence type="ECO:0000259" key="8">
    <source>
        <dbReference type="PROSITE" id="PS50110"/>
    </source>
</evidence>
<dbReference type="GO" id="GO:0000976">
    <property type="term" value="F:transcription cis-regulatory region binding"/>
    <property type="evidence" value="ECO:0007669"/>
    <property type="project" value="TreeGrafter"/>
</dbReference>
<gene>
    <name evidence="9" type="ORF">ENJ89_09950</name>
</gene>
<keyword evidence="4" id="KW-0238">DNA-binding</keyword>
<dbReference type="GO" id="GO:0000156">
    <property type="term" value="F:phosphorelay response regulator activity"/>
    <property type="evidence" value="ECO:0007669"/>
    <property type="project" value="TreeGrafter"/>
</dbReference>
<keyword evidence="3" id="KW-0805">Transcription regulation</keyword>
<dbReference type="Gene3D" id="3.40.50.2300">
    <property type="match status" value="1"/>
</dbReference>
<feature type="domain" description="Response regulatory" evidence="8">
    <location>
        <begin position="66"/>
        <end position="180"/>
    </location>
</feature>
<evidence type="ECO:0000256" key="6">
    <source>
        <dbReference type="PROSITE-ProRule" id="PRU00169"/>
    </source>
</evidence>
<keyword evidence="7" id="KW-0812">Transmembrane</keyword>
<dbReference type="CDD" id="cd06848">
    <property type="entry name" value="GCS_H"/>
    <property type="match status" value="1"/>
</dbReference>
<dbReference type="InterPro" id="IPR001789">
    <property type="entry name" value="Sig_transdc_resp-reg_receiver"/>
</dbReference>
<dbReference type="FunFam" id="3.40.50.2300:FF:000018">
    <property type="entry name" value="DNA-binding transcriptional regulator NtrC"/>
    <property type="match status" value="1"/>
</dbReference>
<dbReference type="Pfam" id="PF01597">
    <property type="entry name" value="GCV_H"/>
    <property type="match status" value="1"/>
</dbReference>
<dbReference type="SMART" id="SM00448">
    <property type="entry name" value="REC"/>
    <property type="match status" value="1"/>
</dbReference>
<dbReference type="Gene3D" id="2.40.50.100">
    <property type="match status" value="1"/>
</dbReference>
<dbReference type="Pfam" id="PF00072">
    <property type="entry name" value="Response_reg"/>
    <property type="match status" value="1"/>
</dbReference>
<dbReference type="SUPFAM" id="SSF52172">
    <property type="entry name" value="CheY-like"/>
    <property type="match status" value="1"/>
</dbReference>
<dbReference type="PANTHER" id="PTHR48111">
    <property type="entry name" value="REGULATOR OF RPOS"/>
    <property type="match status" value="1"/>
</dbReference>
<comment type="caution">
    <text evidence="9">The sequence shown here is derived from an EMBL/GenBank/DDBJ whole genome shotgun (WGS) entry which is preliminary data.</text>
</comment>
<dbReference type="InterPro" id="IPR033753">
    <property type="entry name" value="GCV_H/Fam206"/>
</dbReference>
<dbReference type="PANTHER" id="PTHR48111:SF1">
    <property type="entry name" value="TWO-COMPONENT RESPONSE REGULATOR ORR33"/>
    <property type="match status" value="1"/>
</dbReference>
<organism evidence="9">
    <name type="scientific">Caldithrix abyssi</name>
    <dbReference type="NCBI Taxonomy" id="187145"/>
    <lineage>
        <taxon>Bacteria</taxon>
        <taxon>Pseudomonadati</taxon>
        <taxon>Calditrichota</taxon>
        <taxon>Calditrichia</taxon>
        <taxon>Calditrichales</taxon>
        <taxon>Calditrichaceae</taxon>
        <taxon>Caldithrix</taxon>
    </lineage>
</organism>
<dbReference type="GO" id="GO:0032993">
    <property type="term" value="C:protein-DNA complex"/>
    <property type="evidence" value="ECO:0007669"/>
    <property type="project" value="TreeGrafter"/>
</dbReference>
<dbReference type="SUPFAM" id="SSF51230">
    <property type="entry name" value="Single hybrid motif"/>
    <property type="match status" value="1"/>
</dbReference>
<dbReference type="Proteomes" id="UP000886124">
    <property type="component" value="Unassembled WGS sequence"/>
</dbReference>
<keyword evidence="7" id="KW-1133">Transmembrane helix</keyword>
<evidence type="ECO:0000313" key="9">
    <source>
        <dbReference type="EMBL" id="HHJ53505.1"/>
    </source>
</evidence>
<name>A0A7V5UFM3_CALAY</name>
<accession>A0A7V5UFM3</accession>
<keyword evidence="2" id="KW-0902">Two-component regulatory system</keyword>
<dbReference type="GO" id="GO:0006355">
    <property type="term" value="P:regulation of DNA-templated transcription"/>
    <property type="evidence" value="ECO:0007669"/>
    <property type="project" value="TreeGrafter"/>
</dbReference>
<keyword evidence="7" id="KW-0472">Membrane</keyword>
<sequence length="392" mass="44340">MGLFLLIVAVIIFVIADVIIRMVISSMTEKRLRKEREEALATNLRLDFSHESKTLKRVEVENPKARILAVDDEEVILDSFRKILVLDGYSVDTVQTGQEALSLIQKHNYDFVFTDLKMPEMDGVDVCKAVKHLRPDIDVIIITGYASVDTAVETMKYGAMDYVQKPFTEDELLAMVKKFVIRRQERIKKQLKTKVHITHMEEHEPADTVEFYIPGGVFIAPGHTWAAIIESGNVNVGMDDFAKKIIGKVDSIDLPNLSMEVKQGQNLFTVKQGTHSIPFKAPVSGRVVKVNKALADNPKMLDISPYGKSWICQMEATNLDNELHDLKIGQSAVEFFNRDIEQLHKYVKKAVTATEDESKIPANGHIYLGELEGLKDKDINAIITDFFERTNY</sequence>